<dbReference type="PATRIC" id="fig|1415166.3.peg.878"/>
<name>W5T8Y1_9NOCA</name>
<dbReference type="OrthoDB" id="4558485at2"/>
<dbReference type="KEGG" id="nno:NONO_c08700"/>
<dbReference type="Proteomes" id="UP000019150">
    <property type="component" value="Chromosome"/>
</dbReference>
<evidence type="ECO:0000313" key="1">
    <source>
        <dbReference type="EMBL" id="AHH15677.1"/>
    </source>
</evidence>
<dbReference type="HOGENOM" id="CLU_2207278_0_0_11"/>
<dbReference type="RefSeq" id="WP_025347199.1">
    <property type="nucleotide sequence ID" value="NZ_CP006850.1"/>
</dbReference>
<proteinExistence type="predicted"/>
<evidence type="ECO:0000313" key="2">
    <source>
        <dbReference type="Proteomes" id="UP000019150"/>
    </source>
</evidence>
<dbReference type="eggNOG" id="ENOG5031EYC">
    <property type="taxonomic scope" value="Bacteria"/>
</dbReference>
<keyword evidence="2" id="KW-1185">Reference proteome</keyword>
<organism evidence="1 2">
    <name type="scientific">Nocardia nova SH22a</name>
    <dbReference type="NCBI Taxonomy" id="1415166"/>
    <lineage>
        <taxon>Bacteria</taxon>
        <taxon>Bacillati</taxon>
        <taxon>Actinomycetota</taxon>
        <taxon>Actinomycetes</taxon>
        <taxon>Mycobacteriales</taxon>
        <taxon>Nocardiaceae</taxon>
        <taxon>Nocardia</taxon>
    </lineage>
</organism>
<protein>
    <submittedName>
        <fullName evidence="1">Uncharacterized protein</fullName>
    </submittedName>
</protein>
<sequence length="107" mass="11678">MTEPNTSTRAIALLHSDHDPAVYEAQTRRHRLEIVYTVHTDALAVLAALIAVQYAFEYAAHTVVIPHLGTLESGTPWWAITQVADLITGTRKYPLQAGATAAASREL</sequence>
<accession>W5T8Y1</accession>
<dbReference type="AlphaFoldDB" id="W5T8Y1"/>
<reference evidence="1 2" key="1">
    <citation type="journal article" date="2014" name="Appl. Environ. Microbiol.">
        <title>Insights into the Microbial Degradation of Rubber and Gutta-Percha by Analysis of the Complete Genome of Nocardia nova SH22a.</title>
        <authorList>
            <person name="Luo Q."/>
            <person name="Hiessl S."/>
            <person name="Poehlein A."/>
            <person name="Daniel R."/>
            <person name="Steinbuchel A."/>
        </authorList>
    </citation>
    <scope>NUCLEOTIDE SEQUENCE [LARGE SCALE GENOMIC DNA]</scope>
    <source>
        <strain evidence="1">SH22a</strain>
    </source>
</reference>
<gene>
    <name evidence="1" type="ORF">NONO_c08700</name>
</gene>
<dbReference type="EMBL" id="CP006850">
    <property type="protein sequence ID" value="AHH15677.1"/>
    <property type="molecule type" value="Genomic_DNA"/>
</dbReference>